<evidence type="ECO:0008006" key="4">
    <source>
        <dbReference type="Google" id="ProtNLM"/>
    </source>
</evidence>
<proteinExistence type="predicted"/>
<keyword evidence="1" id="KW-0732">Signal</keyword>
<comment type="caution">
    <text evidence="2">The sequence shown here is derived from an EMBL/GenBank/DDBJ whole genome shotgun (WGS) entry which is preliminary data.</text>
</comment>
<dbReference type="EMBL" id="JAJATZ010000006">
    <property type="protein sequence ID" value="MCB5200070.1"/>
    <property type="molecule type" value="Genomic_DNA"/>
</dbReference>
<evidence type="ECO:0000313" key="3">
    <source>
        <dbReference type="Proteomes" id="UP001138961"/>
    </source>
</evidence>
<evidence type="ECO:0000313" key="2">
    <source>
        <dbReference type="EMBL" id="MCB5200070.1"/>
    </source>
</evidence>
<gene>
    <name evidence="2" type="ORF">LGQ03_12540</name>
</gene>
<accession>A0ABS8BWG8</accession>
<reference evidence="2" key="1">
    <citation type="submission" date="2021-10" db="EMBL/GenBank/DDBJ databases">
        <title>Loktanella gaetbuli sp. nov., isolated from a tidal flat.</title>
        <authorList>
            <person name="Park S."/>
            <person name="Yoon J.-H."/>
        </authorList>
    </citation>
    <scope>NUCLEOTIDE SEQUENCE</scope>
    <source>
        <strain evidence="2">TSTF-M6</strain>
    </source>
</reference>
<dbReference type="Proteomes" id="UP001138961">
    <property type="component" value="Unassembled WGS sequence"/>
</dbReference>
<sequence length="192" mass="19739">MMNRFLAALGCCALVGCAGAGLGTGTPLVTSDVDALAVGPGAALPFGEIATTCGIATADMGMPVAAASGYTVYDTAPTSTAVRTHYIDGFSDGCARQFTAALVLTGDVSTHEGVRYARTPAQQRYSETDTAYEAIKRAFCGVGTGEPCGSRIDALSRRTVFVTAYPQFSGSNSWKEFLLHEGTVAASGTETP</sequence>
<evidence type="ECO:0000256" key="1">
    <source>
        <dbReference type="SAM" id="SignalP"/>
    </source>
</evidence>
<protein>
    <recommendedName>
        <fullName evidence="4">Lipoprotein</fullName>
    </recommendedName>
</protein>
<feature type="signal peptide" evidence="1">
    <location>
        <begin position="1"/>
        <end position="20"/>
    </location>
</feature>
<feature type="chain" id="PRO_5045090257" description="Lipoprotein" evidence="1">
    <location>
        <begin position="21"/>
        <end position="192"/>
    </location>
</feature>
<organism evidence="2 3">
    <name type="scientific">Loktanella gaetbuli</name>
    <dbReference type="NCBI Taxonomy" id="2881335"/>
    <lineage>
        <taxon>Bacteria</taxon>
        <taxon>Pseudomonadati</taxon>
        <taxon>Pseudomonadota</taxon>
        <taxon>Alphaproteobacteria</taxon>
        <taxon>Rhodobacterales</taxon>
        <taxon>Roseobacteraceae</taxon>
        <taxon>Loktanella</taxon>
    </lineage>
</organism>
<dbReference type="RefSeq" id="WP_226748686.1">
    <property type="nucleotide sequence ID" value="NZ_JAJATZ010000006.1"/>
</dbReference>
<name>A0ABS8BWG8_9RHOB</name>
<keyword evidence="3" id="KW-1185">Reference proteome</keyword>
<dbReference type="PROSITE" id="PS51257">
    <property type="entry name" value="PROKAR_LIPOPROTEIN"/>
    <property type="match status" value="1"/>
</dbReference>